<keyword evidence="2" id="KW-0560">Oxidoreductase</keyword>
<dbReference type="AlphaFoldDB" id="A0A934VP83"/>
<keyword evidence="2" id="KW-0349">Heme</keyword>
<dbReference type="SUPFAM" id="SSF48264">
    <property type="entry name" value="Cytochrome P450"/>
    <property type="match status" value="1"/>
</dbReference>
<evidence type="ECO:0000256" key="2">
    <source>
        <dbReference type="RuleBase" id="RU000461"/>
    </source>
</evidence>
<dbReference type="GO" id="GO:0008395">
    <property type="term" value="F:steroid hydroxylase activity"/>
    <property type="evidence" value="ECO:0007669"/>
    <property type="project" value="TreeGrafter"/>
</dbReference>
<dbReference type="PANTHER" id="PTHR46696:SF4">
    <property type="entry name" value="BIOTIN BIOSYNTHESIS CYTOCHROME P450"/>
    <property type="match status" value="1"/>
</dbReference>
<protein>
    <submittedName>
        <fullName evidence="3">Cytochrome P450</fullName>
    </submittedName>
</protein>
<dbReference type="GO" id="GO:0005506">
    <property type="term" value="F:iron ion binding"/>
    <property type="evidence" value="ECO:0007669"/>
    <property type="project" value="InterPro"/>
</dbReference>
<dbReference type="RefSeq" id="WP_200353485.1">
    <property type="nucleotide sequence ID" value="NZ_JAENIL010000001.1"/>
</dbReference>
<dbReference type="GO" id="GO:0006707">
    <property type="term" value="P:cholesterol catabolic process"/>
    <property type="evidence" value="ECO:0007669"/>
    <property type="project" value="TreeGrafter"/>
</dbReference>
<dbReference type="PROSITE" id="PS00086">
    <property type="entry name" value="CYTOCHROME_P450"/>
    <property type="match status" value="1"/>
</dbReference>
<dbReference type="InterPro" id="IPR002397">
    <property type="entry name" value="Cyt_P450_B"/>
</dbReference>
<proteinExistence type="inferred from homology"/>
<keyword evidence="4" id="KW-1185">Reference proteome</keyword>
<evidence type="ECO:0000256" key="1">
    <source>
        <dbReference type="ARBA" id="ARBA00010617"/>
    </source>
</evidence>
<dbReference type="GO" id="GO:0020037">
    <property type="term" value="F:heme binding"/>
    <property type="evidence" value="ECO:0007669"/>
    <property type="project" value="InterPro"/>
</dbReference>
<reference evidence="3" key="1">
    <citation type="submission" date="2021-01" db="EMBL/GenBank/DDBJ databases">
        <title>Modified the classification status of verrucomicrobia.</title>
        <authorList>
            <person name="Feng X."/>
        </authorList>
    </citation>
    <scope>NUCLEOTIDE SEQUENCE</scope>
    <source>
        <strain evidence="3">KCTC 13126</strain>
    </source>
</reference>
<comment type="caution">
    <text evidence="3">The sequence shown here is derived from an EMBL/GenBank/DDBJ whole genome shotgun (WGS) entry which is preliminary data.</text>
</comment>
<evidence type="ECO:0000313" key="4">
    <source>
        <dbReference type="Proteomes" id="UP000617628"/>
    </source>
</evidence>
<sequence length="383" mass="43404">MSKCPYHDPFKEAREKGPVLETEFDGDPVAMLVDFKAVRKACRDPKTFSSDAPFRIPIPREEDVRTVRQYPFEVDPPEHADYRAIVEPLFRRPTTPEYIEKMEDLVDELVRDAAGRDSIEIVREFAIPLQSKGLTLLLNMPMSEADIWIKWGTHVFRDESGVSKGHEMEAYTNSLFDKAEANPGEDFFSHLTKAEYRGRKLTREEMQGYANIAFAGGRDTVINAISMVVAYVAEHPEALDAMRENPKLIISGTEELMRYASPVTHLGRHCPVDTDVHGTKVKADHLISLNWAAANFDPKIFKDPEEVKLDRKPNPHVAFGNGIHNCLGAAHARLTIRTLLKKLCELTSSIELVDFHRKKEVEAHYTRENAFHTLNVKMAPATP</sequence>
<keyword evidence="2" id="KW-0479">Metal-binding</keyword>
<dbReference type="PRINTS" id="PR00359">
    <property type="entry name" value="BP450"/>
</dbReference>
<name>A0A934VP83_9BACT</name>
<keyword evidence="2" id="KW-0408">Iron</keyword>
<gene>
    <name evidence="3" type="ORF">JIN87_00245</name>
</gene>
<dbReference type="PANTHER" id="PTHR46696">
    <property type="entry name" value="P450, PUTATIVE (EUROFUNG)-RELATED"/>
    <property type="match status" value="1"/>
</dbReference>
<organism evidence="3 4">
    <name type="scientific">Pelagicoccus mobilis</name>
    <dbReference type="NCBI Taxonomy" id="415221"/>
    <lineage>
        <taxon>Bacteria</taxon>
        <taxon>Pseudomonadati</taxon>
        <taxon>Verrucomicrobiota</taxon>
        <taxon>Opitutia</taxon>
        <taxon>Puniceicoccales</taxon>
        <taxon>Pelagicoccaceae</taxon>
        <taxon>Pelagicoccus</taxon>
    </lineage>
</organism>
<evidence type="ECO:0000313" key="3">
    <source>
        <dbReference type="EMBL" id="MBK1875269.1"/>
    </source>
</evidence>
<dbReference type="InterPro" id="IPR017972">
    <property type="entry name" value="Cyt_P450_CS"/>
</dbReference>
<dbReference type="EMBL" id="JAENIL010000001">
    <property type="protein sequence ID" value="MBK1875269.1"/>
    <property type="molecule type" value="Genomic_DNA"/>
</dbReference>
<accession>A0A934VP83</accession>
<dbReference type="Proteomes" id="UP000617628">
    <property type="component" value="Unassembled WGS sequence"/>
</dbReference>
<dbReference type="Pfam" id="PF00067">
    <property type="entry name" value="p450"/>
    <property type="match status" value="1"/>
</dbReference>
<keyword evidence="2" id="KW-0503">Monooxygenase</keyword>
<dbReference type="InterPro" id="IPR036396">
    <property type="entry name" value="Cyt_P450_sf"/>
</dbReference>
<dbReference type="Gene3D" id="1.10.630.10">
    <property type="entry name" value="Cytochrome P450"/>
    <property type="match status" value="1"/>
</dbReference>
<comment type="similarity">
    <text evidence="1 2">Belongs to the cytochrome P450 family.</text>
</comment>
<dbReference type="InterPro" id="IPR001128">
    <property type="entry name" value="Cyt_P450"/>
</dbReference>
<dbReference type="GO" id="GO:0036199">
    <property type="term" value="F:cholest-4-en-3-one 26-monooxygenase activity"/>
    <property type="evidence" value="ECO:0007669"/>
    <property type="project" value="TreeGrafter"/>
</dbReference>